<keyword evidence="1" id="KW-0472">Membrane</keyword>
<sequence>MLYAGRMRVGGLQQVFNSPQQYPLDVPVRRQGFTCLRSDRISPDQGCLEIAVMLKESVRFLQLAAKARRSALAIVFFDRNAALICVFAIGAYKPV</sequence>
<accession>A0A6N6W6T0</accession>
<comment type="caution">
    <text evidence="2">The sequence shown here is derived from an EMBL/GenBank/DDBJ whole genome shotgun (WGS) entry which is preliminary data.</text>
</comment>
<dbReference type="AlphaFoldDB" id="A0A6N6W6T0"/>
<dbReference type="OrthoDB" id="9841010at2"/>
<evidence type="ECO:0000313" key="3">
    <source>
        <dbReference type="Proteomes" id="UP000463700"/>
    </source>
</evidence>
<feature type="transmembrane region" description="Helical" evidence="1">
    <location>
        <begin position="71"/>
        <end position="92"/>
    </location>
</feature>
<dbReference type="EMBL" id="VOSW01000094">
    <property type="protein sequence ID" value="KAE8755270.1"/>
    <property type="molecule type" value="Genomic_DNA"/>
</dbReference>
<organism evidence="2 3">
    <name type="scientific">Paraburkholderia madseniana</name>
    <dbReference type="NCBI Taxonomy" id="2599607"/>
    <lineage>
        <taxon>Bacteria</taxon>
        <taxon>Pseudomonadati</taxon>
        <taxon>Pseudomonadota</taxon>
        <taxon>Betaproteobacteria</taxon>
        <taxon>Burkholderiales</taxon>
        <taxon>Burkholderiaceae</taxon>
        <taxon>Paraburkholderia</taxon>
    </lineage>
</organism>
<dbReference type="RefSeq" id="WP_154566156.1">
    <property type="nucleotide sequence ID" value="NZ_VOSW01000094.1"/>
</dbReference>
<evidence type="ECO:0000256" key="1">
    <source>
        <dbReference type="SAM" id="Phobius"/>
    </source>
</evidence>
<proteinExistence type="predicted"/>
<keyword evidence="1" id="KW-0812">Transmembrane</keyword>
<name>A0A6N6W6T0_9BURK</name>
<dbReference type="Proteomes" id="UP000463700">
    <property type="component" value="Unassembled WGS sequence"/>
</dbReference>
<reference evidence="2 3" key="1">
    <citation type="journal article" date="2020" name="Int. J. Syst. Evol. Microbiol.">
        <title>Paraburkholderia madseniana sp. nov., a phenolic acid-degrading bacterium isolated from acidic forest soil.</title>
        <authorList>
            <person name="Wilhelm R.C."/>
            <person name="Murphy S.J.L."/>
            <person name="Feriancek N.M."/>
            <person name="Karasz D.C."/>
            <person name="DeRito C.M."/>
            <person name="Newman J.D."/>
            <person name="Buckley D.H."/>
        </authorList>
    </citation>
    <scope>NUCLEOTIDE SEQUENCE [LARGE SCALE GENOMIC DNA]</scope>
    <source>
        <strain evidence="2 3">RP11</strain>
    </source>
</reference>
<keyword evidence="1" id="KW-1133">Transmembrane helix</keyword>
<evidence type="ECO:0000313" key="2">
    <source>
        <dbReference type="EMBL" id="KAE8755270.1"/>
    </source>
</evidence>
<protein>
    <submittedName>
        <fullName evidence="2">Uncharacterized protein</fullName>
    </submittedName>
</protein>
<gene>
    <name evidence="2" type="ORF">FSO04_35315</name>
</gene>